<comment type="caution">
    <text evidence="1">The sequence shown here is derived from an EMBL/GenBank/DDBJ whole genome shotgun (WGS) entry which is preliminary data.</text>
</comment>
<dbReference type="Proteomes" id="UP000885779">
    <property type="component" value="Unassembled WGS sequence"/>
</dbReference>
<organism evidence="1">
    <name type="scientific">Caldithrix abyssi</name>
    <dbReference type="NCBI Taxonomy" id="187145"/>
    <lineage>
        <taxon>Bacteria</taxon>
        <taxon>Pseudomonadati</taxon>
        <taxon>Calditrichota</taxon>
        <taxon>Calditrichia</taxon>
        <taxon>Calditrichales</taxon>
        <taxon>Calditrichaceae</taxon>
        <taxon>Caldithrix</taxon>
    </lineage>
</organism>
<evidence type="ECO:0000313" key="1">
    <source>
        <dbReference type="EMBL" id="HGY55715.1"/>
    </source>
</evidence>
<accession>A0A7V4WV08</accession>
<dbReference type="AlphaFoldDB" id="A0A7V4WV08"/>
<name>A0A7V4WV08_CALAY</name>
<sequence>MAHEPLFGLGPHTMYKYGFALESEFEQFDGAWYNTSELLYGITADWAITLAAAYPLETGTTPTIWALRTKYRFYREDMPGASKQAALHGGIFLSPDGAQNRYDYFLGLSYGYESRRHYFFSGLRYRVNNNFSNIARADIAYGIRPWLLEYLQPDPVFLIELNGRTNFAKAAASESSTYVLGFSPGLLFSYRNVMFKTGIMIPFIYDGNTKPPNELIVGLEYHFPPIY</sequence>
<gene>
    <name evidence="1" type="ORF">ENK44_08445</name>
</gene>
<dbReference type="EMBL" id="DRQG01000079">
    <property type="protein sequence ID" value="HGY55715.1"/>
    <property type="molecule type" value="Genomic_DNA"/>
</dbReference>
<reference evidence="1" key="1">
    <citation type="journal article" date="2020" name="mSystems">
        <title>Genome- and Community-Level Interaction Insights into Carbon Utilization and Element Cycling Functions of Hydrothermarchaeota in Hydrothermal Sediment.</title>
        <authorList>
            <person name="Zhou Z."/>
            <person name="Liu Y."/>
            <person name="Xu W."/>
            <person name="Pan J."/>
            <person name="Luo Z.H."/>
            <person name="Li M."/>
        </authorList>
    </citation>
    <scope>NUCLEOTIDE SEQUENCE [LARGE SCALE GENOMIC DNA]</scope>
    <source>
        <strain evidence="1">HyVt-577</strain>
    </source>
</reference>
<protein>
    <submittedName>
        <fullName evidence="1">Uncharacterized protein</fullName>
    </submittedName>
</protein>
<proteinExistence type="predicted"/>